<dbReference type="PANTHER" id="PTHR42759:SF1">
    <property type="entry name" value="MAGNESIUM-CHELATASE SUBUNIT CHLD"/>
    <property type="match status" value="1"/>
</dbReference>
<feature type="region of interest" description="Disordered" evidence="1">
    <location>
        <begin position="1"/>
        <end position="30"/>
    </location>
</feature>
<dbReference type="SUPFAM" id="SSF52540">
    <property type="entry name" value="P-loop containing nucleoside triphosphate hydrolases"/>
    <property type="match status" value="1"/>
</dbReference>
<accession>A0ABP9DF65</accession>
<name>A0ABP9DF65_9BACT</name>
<evidence type="ECO:0000259" key="3">
    <source>
        <dbReference type="Pfam" id="PF17863"/>
    </source>
</evidence>
<dbReference type="PANTHER" id="PTHR42759">
    <property type="entry name" value="MOXR FAMILY PROTEIN"/>
    <property type="match status" value="1"/>
</dbReference>
<dbReference type="InterPro" id="IPR041628">
    <property type="entry name" value="ChlI/MoxR_AAA_lid"/>
</dbReference>
<feature type="compositionally biased region" description="Basic and acidic residues" evidence="1">
    <location>
        <begin position="1"/>
        <end position="19"/>
    </location>
</feature>
<evidence type="ECO:0000259" key="2">
    <source>
        <dbReference type="Pfam" id="PF07726"/>
    </source>
</evidence>
<proteinExistence type="predicted"/>
<keyword evidence="5" id="KW-1185">Reference proteome</keyword>
<feature type="domain" description="ChlI/MoxR AAA lid" evidence="3">
    <location>
        <begin position="268"/>
        <end position="340"/>
    </location>
</feature>
<dbReference type="InterPro" id="IPR027417">
    <property type="entry name" value="P-loop_NTPase"/>
</dbReference>
<evidence type="ECO:0000313" key="4">
    <source>
        <dbReference type="EMBL" id="GAA4841563.1"/>
    </source>
</evidence>
<evidence type="ECO:0000313" key="5">
    <source>
        <dbReference type="Proteomes" id="UP001500298"/>
    </source>
</evidence>
<dbReference type="Gene3D" id="1.10.8.80">
    <property type="entry name" value="Magnesium chelatase subunit I, C-Terminal domain"/>
    <property type="match status" value="1"/>
</dbReference>
<dbReference type="InterPro" id="IPR050764">
    <property type="entry name" value="CbbQ/NirQ/NorQ/GpvN"/>
</dbReference>
<dbReference type="EMBL" id="BAABJX010000043">
    <property type="protein sequence ID" value="GAA4841563.1"/>
    <property type="molecule type" value="Genomic_DNA"/>
</dbReference>
<dbReference type="CDD" id="cd00009">
    <property type="entry name" value="AAA"/>
    <property type="match status" value="1"/>
</dbReference>
<gene>
    <name evidence="4" type="ORF">GCM10023331_28170</name>
</gene>
<protein>
    <submittedName>
        <fullName evidence="4">MoxR family ATPase</fullName>
    </submittedName>
</protein>
<dbReference type="Proteomes" id="UP001500298">
    <property type="component" value="Unassembled WGS sequence"/>
</dbReference>
<dbReference type="Pfam" id="PF07726">
    <property type="entry name" value="AAA_3"/>
    <property type="match status" value="1"/>
</dbReference>
<reference evidence="5" key="1">
    <citation type="journal article" date="2019" name="Int. J. Syst. Evol. Microbiol.">
        <title>The Global Catalogue of Microorganisms (GCM) 10K type strain sequencing project: providing services to taxonomists for standard genome sequencing and annotation.</title>
        <authorList>
            <consortium name="The Broad Institute Genomics Platform"/>
            <consortium name="The Broad Institute Genome Sequencing Center for Infectious Disease"/>
            <person name="Wu L."/>
            <person name="Ma J."/>
        </authorList>
    </citation>
    <scope>NUCLEOTIDE SEQUENCE [LARGE SCALE GENOMIC DNA]</scope>
    <source>
        <strain evidence="5">JCM 18326</strain>
    </source>
</reference>
<comment type="caution">
    <text evidence="4">The sequence shown here is derived from an EMBL/GenBank/DDBJ whole genome shotgun (WGS) entry which is preliminary data.</text>
</comment>
<dbReference type="InterPro" id="IPR011703">
    <property type="entry name" value="ATPase_AAA-3"/>
</dbReference>
<dbReference type="Gene3D" id="3.40.50.300">
    <property type="entry name" value="P-loop containing nucleotide triphosphate hydrolases"/>
    <property type="match status" value="1"/>
</dbReference>
<dbReference type="Pfam" id="PF17863">
    <property type="entry name" value="AAA_lid_2"/>
    <property type="match status" value="1"/>
</dbReference>
<feature type="domain" description="ATPase AAA-3" evidence="2">
    <location>
        <begin position="72"/>
        <end position="201"/>
    </location>
</feature>
<sequence length="348" mass="39135">MDMMDHTSHEEQSHEETTTQDHLSTPETPQPSLEVDFVEECYSKIKQELRKLVIGQEEMIDLLVAGLFSDGHILLEGVPGIAKTLTAKLFAKTITVGFSRVQFTPDLMPADVIGTMVFNAQTSEFDFKKGPLFSNVILIDEINRAPAKTQSALFEVMQEKQISVDGHTYQMQEPYLVLATQNPIEQEGTYKLPEAQLDRFQFRVKLAYPSLEEEQQILQRFQHGNHAHKGEEVKAVMEVKDVLKCRDIIGKVSIEASLINYVALLVHSTRNHGDIYLGASPRASLSILHASKAYAAMNGRGFVIPDDIRKMTVPVLNHRIILTPDKEIEGVTTEEVIQEIIQSVEVPR</sequence>
<evidence type="ECO:0000256" key="1">
    <source>
        <dbReference type="SAM" id="MobiDB-lite"/>
    </source>
</evidence>
<dbReference type="PIRSF" id="PIRSF002849">
    <property type="entry name" value="AAA_ATPase_chaperone_MoxR_prd"/>
    <property type="match status" value="1"/>
</dbReference>
<organism evidence="4 5">
    <name type="scientific">Algivirga pacifica</name>
    <dbReference type="NCBI Taxonomy" id="1162670"/>
    <lineage>
        <taxon>Bacteria</taxon>
        <taxon>Pseudomonadati</taxon>
        <taxon>Bacteroidota</taxon>
        <taxon>Cytophagia</taxon>
        <taxon>Cytophagales</taxon>
        <taxon>Flammeovirgaceae</taxon>
        <taxon>Algivirga</taxon>
    </lineage>
</organism>